<dbReference type="EMBL" id="CACRXK020005574">
    <property type="protein sequence ID" value="CAB4006692.1"/>
    <property type="molecule type" value="Genomic_DNA"/>
</dbReference>
<proteinExistence type="predicted"/>
<protein>
    <submittedName>
        <fullName evidence="1">Uncharacterized protein</fullName>
    </submittedName>
</protein>
<reference evidence="1" key="1">
    <citation type="submission" date="2020-04" db="EMBL/GenBank/DDBJ databases">
        <authorList>
            <person name="Alioto T."/>
            <person name="Alioto T."/>
            <person name="Gomez Garrido J."/>
        </authorList>
    </citation>
    <scope>NUCLEOTIDE SEQUENCE</scope>
    <source>
        <strain evidence="1">A484AB</strain>
    </source>
</reference>
<name>A0A6S7ILP9_PARCT</name>
<feature type="non-terminal residue" evidence="1">
    <location>
        <position position="85"/>
    </location>
</feature>
<evidence type="ECO:0000313" key="1">
    <source>
        <dbReference type="EMBL" id="CAB4006692.1"/>
    </source>
</evidence>
<gene>
    <name evidence="1" type="ORF">PACLA_8A075402</name>
</gene>
<sequence>QDYEKPTLSNTDDENTKAEFLRLKGENEKLKDQVRLRAVGMKPNTEPPQEVLQVLRPEESENQFPPIVYLFVALIFGIIIGKFLL</sequence>
<evidence type="ECO:0000313" key="2">
    <source>
        <dbReference type="Proteomes" id="UP001152795"/>
    </source>
</evidence>
<keyword evidence="2" id="KW-1185">Reference proteome</keyword>
<dbReference type="Proteomes" id="UP001152795">
    <property type="component" value="Unassembled WGS sequence"/>
</dbReference>
<comment type="caution">
    <text evidence="1">The sequence shown here is derived from an EMBL/GenBank/DDBJ whole genome shotgun (WGS) entry which is preliminary data.</text>
</comment>
<accession>A0A6S7ILP9</accession>
<dbReference type="AlphaFoldDB" id="A0A6S7ILP9"/>
<organism evidence="1 2">
    <name type="scientific">Paramuricea clavata</name>
    <name type="common">Red gorgonian</name>
    <name type="synonym">Violescent sea-whip</name>
    <dbReference type="NCBI Taxonomy" id="317549"/>
    <lineage>
        <taxon>Eukaryota</taxon>
        <taxon>Metazoa</taxon>
        <taxon>Cnidaria</taxon>
        <taxon>Anthozoa</taxon>
        <taxon>Octocorallia</taxon>
        <taxon>Malacalcyonacea</taxon>
        <taxon>Plexauridae</taxon>
        <taxon>Paramuricea</taxon>
    </lineage>
</organism>